<name>A0ACB9RAN6_9MYRT</name>
<keyword evidence="2" id="KW-1185">Reference proteome</keyword>
<comment type="caution">
    <text evidence="1">The sequence shown here is derived from an EMBL/GenBank/DDBJ whole genome shotgun (WGS) entry which is preliminary data.</text>
</comment>
<dbReference type="Proteomes" id="UP001057402">
    <property type="component" value="Chromosome 4"/>
</dbReference>
<organism evidence="1 2">
    <name type="scientific">Melastoma candidum</name>
    <dbReference type="NCBI Taxonomy" id="119954"/>
    <lineage>
        <taxon>Eukaryota</taxon>
        <taxon>Viridiplantae</taxon>
        <taxon>Streptophyta</taxon>
        <taxon>Embryophyta</taxon>
        <taxon>Tracheophyta</taxon>
        <taxon>Spermatophyta</taxon>
        <taxon>Magnoliopsida</taxon>
        <taxon>eudicotyledons</taxon>
        <taxon>Gunneridae</taxon>
        <taxon>Pentapetalae</taxon>
        <taxon>rosids</taxon>
        <taxon>malvids</taxon>
        <taxon>Myrtales</taxon>
        <taxon>Melastomataceae</taxon>
        <taxon>Melastomatoideae</taxon>
        <taxon>Melastomateae</taxon>
        <taxon>Melastoma</taxon>
    </lineage>
</organism>
<dbReference type="EMBL" id="CM042883">
    <property type="protein sequence ID" value="KAI4374689.1"/>
    <property type="molecule type" value="Genomic_DNA"/>
</dbReference>
<proteinExistence type="predicted"/>
<evidence type="ECO:0000313" key="2">
    <source>
        <dbReference type="Proteomes" id="UP001057402"/>
    </source>
</evidence>
<evidence type="ECO:0000313" key="1">
    <source>
        <dbReference type="EMBL" id="KAI4374689.1"/>
    </source>
</evidence>
<reference evidence="2" key="1">
    <citation type="journal article" date="2023" name="Front. Plant Sci.">
        <title>Chromosomal-level genome assembly of Melastoma candidum provides insights into trichome evolution.</title>
        <authorList>
            <person name="Zhong Y."/>
            <person name="Wu W."/>
            <person name="Sun C."/>
            <person name="Zou P."/>
            <person name="Liu Y."/>
            <person name="Dai S."/>
            <person name="Zhou R."/>
        </authorList>
    </citation>
    <scope>NUCLEOTIDE SEQUENCE [LARGE SCALE GENOMIC DNA]</scope>
</reference>
<protein>
    <submittedName>
        <fullName evidence="1">Uncharacterized protein</fullName>
    </submittedName>
</protein>
<accession>A0ACB9RAN6</accession>
<sequence>MEALSGDGNDLPLPHDLLDPDGVAGGPSNNQKRKRTSPKTDGWSHDPHAESAKRIMLLLTKPSYAMKQKSESLRSYHRRRLRFLLSRLIREQNWVEACGVLSVYLTATVKDRSPENNRFKYTALFTLLQHMTPNAIASSRVQKTYDIWMRRIGCSKNASSQDRLTVHLEFVLFCLEEGDIDEAHQAAMTLLQDKRIVKNPLAHLVLGLTYYKLWYTRIPEVMKRRIDSQQGDASGWLEALKHISNTSVVHNTICNKKDLAAHGGGSDSSVMTDKRAITASQPSAKIENGEEMPAQAPVKVPVRFYLKSDENGETSSGKANLLDHGGLSCLVTKLVALPTWLLPIQPPQDLRDDEDGMQLHQFLMDNHYKDALKNLLLAFDSSSTKLDALLPMIQLLLSGGRIDESLNVVDMACDGSDSVFPRRLKATLLEHLDPENSGALTVCYEDILQKDPTCRRTVERLVIMHKRETYGLQSLLDMISLHLDATSGDSNVWKELAECFLKVSHIDQNCMSANRGPSVCLNVTQGHLPHGYLGKRWELRHRWWLSGHFSNDILNQESVAGDLELLCYKAACAAHMYGEKIEYVKVALKILAQRNESNMLMALREHIRNSIRLHKFFSVES</sequence>
<gene>
    <name evidence="1" type="ORF">MLD38_012654</name>
</gene>